<dbReference type="RefSeq" id="WP_213594452.1">
    <property type="nucleotide sequence ID" value="NZ_BOSM01000011.1"/>
</dbReference>
<name>A0ABQ4MXP9_9BACL</name>
<evidence type="ECO:0000313" key="2">
    <source>
        <dbReference type="EMBL" id="GIP60720.1"/>
    </source>
</evidence>
<comment type="caution">
    <text evidence="2">The sequence shown here is derived from an EMBL/GenBank/DDBJ whole genome shotgun (WGS) entry which is preliminary data.</text>
</comment>
<feature type="transmembrane region" description="Helical" evidence="1">
    <location>
        <begin position="51"/>
        <end position="76"/>
    </location>
</feature>
<feature type="transmembrane region" description="Helical" evidence="1">
    <location>
        <begin position="216"/>
        <end position="234"/>
    </location>
</feature>
<protein>
    <submittedName>
        <fullName evidence="2">Multidrug ABC transporter permease</fullName>
    </submittedName>
</protein>
<keyword evidence="1" id="KW-1133">Transmembrane helix</keyword>
<evidence type="ECO:0000313" key="3">
    <source>
        <dbReference type="Proteomes" id="UP000681290"/>
    </source>
</evidence>
<feature type="transmembrane region" description="Helical" evidence="1">
    <location>
        <begin position="166"/>
        <end position="186"/>
    </location>
</feature>
<dbReference type="CDD" id="cd21809">
    <property type="entry name" value="ABC-2_lan_permease-like"/>
    <property type="match status" value="1"/>
</dbReference>
<dbReference type="EMBL" id="BOSM01000011">
    <property type="protein sequence ID" value="GIP60720.1"/>
    <property type="molecule type" value="Genomic_DNA"/>
</dbReference>
<keyword evidence="1" id="KW-0472">Membrane</keyword>
<feature type="transmembrane region" description="Helical" evidence="1">
    <location>
        <begin position="141"/>
        <end position="159"/>
    </location>
</feature>
<feature type="transmembrane region" description="Helical" evidence="1">
    <location>
        <begin position="17"/>
        <end position="39"/>
    </location>
</feature>
<reference evidence="2 3" key="1">
    <citation type="submission" date="2021-03" db="EMBL/GenBank/DDBJ databases">
        <title>Antimicrobial resistance genes in bacteria isolated from Japanese honey, and their potential for conferring macrolide and lincosamide resistance in the American foulbrood pathogen Paenibacillus larvae.</title>
        <authorList>
            <person name="Okamoto M."/>
            <person name="Kumagai M."/>
            <person name="Kanamori H."/>
            <person name="Takamatsu D."/>
        </authorList>
    </citation>
    <scope>NUCLEOTIDE SEQUENCE [LARGE SCALE GENOMIC DNA]</scope>
    <source>
        <strain evidence="2 3">J15TS10</strain>
    </source>
</reference>
<dbReference type="Proteomes" id="UP000681290">
    <property type="component" value="Unassembled WGS sequence"/>
</dbReference>
<organism evidence="2 3">
    <name type="scientific">Paenibacillus woosongensis</name>
    <dbReference type="NCBI Taxonomy" id="307580"/>
    <lineage>
        <taxon>Bacteria</taxon>
        <taxon>Bacillati</taxon>
        <taxon>Bacillota</taxon>
        <taxon>Bacilli</taxon>
        <taxon>Bacillales</taxon>
        <taxon>Paenibacillaceae</taxon>
        <taxon>Paenibacillus</taxon>
    </lineage>
</organism>
<gene>
    <name evidence="2" type="primary">cdd2</name>
    <name evidence="2" type="ORF">J15TS10_45340</name>
</gene>
<evidence type="ECO:0000256" key="1">
    <source>
        <dbReference type="SAM" id="Phobius"/>
    </source>
</evidence>
<proteinExistence type="predicted"/>
<sequence length="244" mass="27311">MLKRCVAAEWAKLRHSYIWLLVVTLPVISILIGCANYYMNRGVLKNEWYSLWSQVGLFYGEFFFPILIAICCAYVWRLEHFHKNWNLIMTAPVSVAAIFLSKWVVVGILLLLVQGMFGVLYVLGGIWLGFGSMPPGELPGWLLRGWIAALAISTLQLALSMRIRSFAVPVGLGLCATFLGLGMYVIDLGQFFPYSLLSIGMGLLSQTSLSTWSQELGFLLVSLLYITIISTAAIRRMRKSDVIT</sequence>
<feature type="transmembrane region" description="Helical" evidence="1">
    <location>
        <begin position="88"/>
        <end position="121"/>
    </location>
</feature>
<keyword evidence="1" id="KW-0812">Transmembrane</keyword>
<dbReference type="Pfam" id="PF12730">
    <property type="entry name" value="ABC2_membrane_4"/>
    <property type="match status" value="1"/>
</dbReference>
<accession>A0ABQ4MXP9</accession>
<keyword evidence="3" id="KW-1185">Reference proteome</keyword>
<dbReference type="PROSITE" id="PS51257">
    <property type="entry name" value="PROKAR_LIPOPROTEIN"/>
    <property type="match status" value="1"/>
</dbReference>